<keyword evidence="3 6" id="KW-0560">Oxidoreductase</keyword>
<proteinExistence type="inferred from homology"/>
<dbReference type="PROSITE" id="PS00070">
    <property type="entry name" value="ALDEHYDE_DEHYDR_CYS"/>
    <property type="match status" value="1"/>
</dbReference>
<protein>
    <submittedName>
        <fullName evidence="8">Aldehyde dehydrogenase</fullName>
    </submittedName>
</protein>
<organism evidence="8 9">
    <name type="scientific">Enterovirga aerilata</name>
    <dbReference type="NCBI Taxonomy" id="2730920"/>
    <lineage>
        <taxon>Bacteria</taxon>
        <taxon>Pseudomonadati</taxon>
        <taxon>Pseudomonadota</taxon>
        <taxon>Alphaproteobacteria</taxon>
        <taxon>Hyphomicrobiales</taxon>
        <taxon>Methylobacteriaceae</taxon>
        <taxon>Enterovirga</taxon>
    </lineage>
</organism>
<dbReference type="InterPro" id="IPR016161">
    <property type="entry name" value="Ald_DH/histidinol_DH"/>
</dbReference>
<evidence type="ECO:0000256" key="1">
    <source>
        <dbReference type="ARBA" id="ARBA00009986"/>
    </source>
</evidence>
<dbReference type="FunFam" id="3.40.605.10:FF:000026">
    <property type="entry name" value="Aldehyde dehydrogenase, putative"/>
    <property type="match status" value="1"/>
</dbReference>
<dbReference type="FunFam" id="3.40.605.10:FF:000007">
    <property type="entry name" value="NAD/NADP-dependent betaine aldehyde dehydrogenase"/>
    <property type="match status" value="1"/>
</dbReference>
<evidence type="ECO:0000313" key="8">
    <source>
        <dbReference type="EMBL" id="NNM72821.1"/>
    </source>
</evidence>
<dbReference type="SUPFAM" id="SSF53720">
    <property type="entry name" value="ALDH-like"/>
    <property type="match status" value="1"/>
</dbReference>
<evidence type="ECO:0000256" key="3">
    <source>
        <dbReference type="ARBA" id="ARBA00023002"/>
    </source>
</evidence>
<dbReference type="InterPro" id="IPR029510">
    <property type="entry name" value="Ald_DH_CS_GLU"/>
</dbReference>
<name>A0A849I676_9HYPH</name>
<keyword evidence="4" id="KW-0558">Oxidation</keyword>
<dbReference type="Proteomes" id="UP000564885">
    <property type="component" value="Unassembled WGS sequence"/>
</dbReference>
<comment type="similarity">
    <text evidence="1 6">Belongs to the aldehyde dehydrogenase family.</text>
</comment>
<evidence type="ECO:0000259" key="7">
    <source>
        <dbReference type="Pfam" id="PF00171"/>
    </source>
</evidence>
<dbReference type="InterPro" id="IPR016162">
    <property type="entry name" value="Ald_DH_N"/>
</dbReference>
<reference evidence="8 9" key="1">
    <citation type="submission" date="2020-04" db="EMBL/GenBank/DDBJ databases">
        <title>Enterovirga sp. isolate from soil.</title>
        <authorList>
            <person name="Chea S."/>
            <person name="Kim D.-U."/>
        </authorList>
    </citation>
    <scope>NUCLEOTIDE SEQUENCE [LARGE SCALE GENOMIC DNA]</scope>
    <source>
        <strain evidence="8 9">DB1703</strain>
    </source>
</reference>
<feature type="domain" description="Aldehyde dehydrogenase" evidence="7">
    <location>
        <begin position="26"/>
        <end position="483"/>
    </location>
</feature>
<feature type="active site" evidence="5">
    <location>
        <position position="259"/>
    </location>
</feature>
<gene>
    <name evidence="8" type="ORF">HJG44_10585</name>
</gene>
<dbReference type="FunFam" id="3.40.309.10:FF:000012">
    <property type="entry name" value="Betaine aldehyde dehydrogenase"/>
    <property type="match status" value="1"/>
</dbReference>
<dbReference type="AlphaFoldDB" id="A0A849I676"/>
<dbReference type="PROSITE" id="PS00687">
    <property type="entry name" value="ALDEHYDE_DEHYDR_GLU"/>
    <property type="match status" value="1"/>
</dbReference>
<dbReference type="CDD" id="cd07114">
    <property type="entry name" value="ALDH_DhaS"/>
    <property type="match status" value="1"/>
</dbReference>
<dbReference type="InterPro" id="IPR016160">
    <property type="entry name" value="Ald_DH_CS_CYS"/>
</dbReference>
<evidence type="ECO:0000313" key="9">
    <source>
        <dbReference type="Proteomes" id="UP000564885"/>
    </source>
</evidence>
<dbReference type="InterPro" id="IPR015590">
    <property type="entry name" value="Aldehyde_DH_dom"/>
</dbReference>
<dbReference type="GO" id="GO:0016620">
    <property type="term" value="F:oxidoreductase activity, acting on the aldehyde or oxo group of donors, NAD or NADP as acceptor"/>
    <property type="evidence" value="ECO:0007669"/>
    <property type="project" value="InterPro"/>
</dbReference>
<dbReference type="InterPro" id="IPR016163">
    <property type="entry name" value="Ald_DH_C"/>
</dbReference>
<dbReference type="EMBL" id="JABEPP010000003">
    <property type="protein sequence ID" value="NNM72821.1"/>
    <property type="molecule type" value="Genomic_DNA"/>
</dbReference>
<accession>A0A849I676</accession>
<dbReference type="PANTHER" id="PTHR11699">
    <property type="entry name" value="ALDEHYDE DEHYDROGENASE-RELATED"/>
    <property type="match status" value="1"/>
</dbReference>
<evidence type="ECO:0000256" key="4">
    <source>
        <dbReference type="ARBA" id="ARBA00023097"/>
    </source>
</evidence>
<dbReference type="Gene3D" id="3.40.309.10">
    <property type="entry name" value="Aldehyde Dehydrogenase, Chain A, domain 2"/>
    <property type="match status" value="1"/>
</dbReference>
<comment type="caution">
    <text evidence="8">The sequence shown here is derived from an EMBL/GenBank/DDBJ whole genome shotgun (WGS) entry which is preliminary data.</text>
</comment>
<keyword evidence="9" id="KW-1185">Reference proteome</keyword>
<evidence type="ECO:0000256" key="2">
    <source>
        <dbReference type="ARBA" id="ARBA00022958"/>
    </source>
</evidence>
<keyword evidence="2" id="KW-0630">Potassium</keyword>
<evidence type="ECO:0000256" key="5">
    <source>
        <dbReference type="PROSITE-ProRule" id="PRU10007"/>
    </source>
</evidence>
<sequence length="498" mass="54259">MLDQAERPASIERYSMFIDGQEVQDASGRTIESLNPYSGKPWALVPDGSEADVDRAVRAARHAFDKGPWGQMTATQRGALLRKLGDIIARDAEELATIESRDNGKLYREMLGQWKYIPEWFYYYAGMADKLQGDTIPSDRPNFFIYTRREPIGVVGAITPWNSPMLLLTFKLAPGLAAGCTFVVKPSEHTPVSTLELAKRIQEAGFPAGVFNVVTGMGKIGAALVSHPDVDKIAFTGATETGKVIAAAAAKNLTRVSLELGGKSPNIVFDDADLDVAANGAIAGIFGATGQTCMAGSRLLVQESVHDRLLERIVERTKQIRLGDPMHEDTEMGPVSNEPQLRKVLEYIDVARADGATCAYGGGLDPTLGGYFVQPTIFSNVTNDMRIAREEVFGPILSVIKFKDEDDAVEIANDTRFGLAAAVWTQNVHRAHRVAHRLRAGTVWVNAYRVVSFAAPFGGFKESGLGRENGMDSIREFTETKSVYVELSGAPRDPFKLG</sequence>
<dbReference type="Gene3D" id="3.40.605.10">
    <property type="entry name" value="Aldehyde Dehydrogenase, Chain A, domain 1"/>
    <property type="match status" value="1"/>
</dbReference>
<evidence type="ECO:0000256" key="6">
    <source>
        <dbReference type="RuleBase" id="RU003345"/>
    </source>
</evidence>
<dbReference type="Pfam" id="PF00171">
    <property type="entry name" value="Aldedh"/>
    <property type="match status" value="1"/>
</dbReference>